<organism evidence="1 2">
    <name type="scientific">[Candida] railenensis</name>
    <dbReference type="NCBI Taxonomy" id="45579"/>
    <lineage>
        <taxon>Eukaryota</taxon>
        <taxon>Fungi</taxon>
        <taxon>Dikarya</taxon>
        <taxon>Ascomycota</taxon>
        <taxon>Saccharomycotina</taxon>
        <taxon>Pichiomycetes</taxon>
        <taxon>Debaryomycetaceae</taxon>
        <taxon>Kurtzmaniella</taxon>
    </lineage>
</organism>
<protein>
    <submittedName>
        <fullName evidence="1">Protein Dse1p</fullName>
    </submittedName>
</protein>
<keyword evidence="2" id="KW-1185">Reference proteome</keyword>
<dbReference type="EMBL" id="CAKXYY010000004">
    <property type="protein sequence ID" value="CAH2351709.1"/>
    <property type="molecule type" value="Genomic_DNA"/>
</dbReference>
<dbReference type="SMART" id="SM00320">
    <property type="entry name" value="WD40"/>
    <property type="match status" value="3"/>
</dbReference>
<reference evidence="1" key="1">
    <citation type="submission" date="2022-03" db="EMBL/GenBank/DDBJ databases">
        <authorList>
            <person name="Legras J.-L."/>
            <person name="Devillers H."/>
            <person name="Grondin C."/>
        </authorList>
    </citation>
    <scope>NUCLEOTIDE SEQUENCE</scope>
    <source>
        <strain evidence="1">CLIB 1423</strain>
    </source>
</reference>
<gene>
    <name evidence="1" type="ORF">CLIB1423_04S04192</name>
</gene>
<comment type="caution">
    <text evidence="1">The sequence shown here is derived from an EMBL/GenBank/DDBJ whole genome shotgun (WGS) entry which is preliminary data.</text>
</comment>
<dbReference type="OrthoDB" id="361494at2759"/>
<name>A0A9P0VXN3_9ASCO</name>
<dbReference type="InterPro" id="IPR001680">
    <property type="entry name" value="WD40_rpt"/>
</dbReference>
<dbReference type="Gene3D" id="2.130.10.10">
    <property type="entry name" value="YVTN repeat-like/Quinoprotein amine dehydrogenase"/>
    <property type="match status" value="1"/>
</dbReference>
<evidence type="ECO:0000313" key="2">
    <source>
        <dbReference type="Proteomes" id="UP000837801"/>
    </source>
</evidence>
<dbReference type="InterPro" id="IPR036322">
    <property type="entry name" value="WD40_repeat_dom_sf"/>
</dbReference>
<dbReference type="Proteomes" id="UP000837801">
    <property type="component" value="Unassembled WGS sequence"/>
</dbReference>
<dbReference type="InterPro" id="IPR015943">
    <property type="entry name" value="WD40/YVTN_repeat-like_dom_sf"/>
</dbReference>
<sequence length="673" mass="75225">MSDFYTPNLLFRQNAMRQSPTSSPNSSSLEVNIPSPASWLYSSDSPKDTEITNKSCSLNRLNIKSNYWKIPDNNMNLTSIDIKNQSGRGYEIDPVIAISSGNKSANLFIYQLDTEENFLTHNNTISLPNIHSMKWVPDSNEDNSSLQLATGNSGGYAHLLSIPDPDSIDENAEIIKKFNHKKYLKSHTPAKIEKLDFLTNNSNASELVTLYQGNLFRWDINSARSKPVNISTIRGIRNFDIIPSSSQNSCFNSTIAISGDFGVSLFDTRQSEFRIPSAYSNIRKDRKGYRSIGANVIKWSSYNENVFASAHLDGVVRLWDVRKQEFFGQLDGHCNKLVTSIEWNDEDLFTGAKDGNIIHWDLSNTTDDLLNCCLKEGLNSIQFNPHKNELETKVSQRQCGTILPASNTNIIGMASIPGDSDNDCKVLSIDGSSFFGVHSKIYEAINLKISSEKLYYTSSDVSLLLKSERDGISSDTLVAEEDSQKSILENGEGTKPLDISRNPTIITVRENTGELASIFEYEGETEAETEADVEAETEDELKEENDAMVESDLNRYPGVVTNTEDIYDGETKSISHFSILSPTNENMSNETLLQQGSDVSEEFEFSNEISRYTYNSENSLNSSPNSGIPADFSDNDSLSTNLTVIERESELFGKHEPFDFEFDIERLIESSDI</sequence>
<evidence type="ECO:0000313" key="1">
    <source>
        <dbReference type="EMBL" id="CAH2351709.1"/>
    </source>
</evidence>
<dbReference type="Pfam" id="PF00400">
    <property type="entry name" value="WD40"/>
    <property type="match status" value="1"/>
</dbReference>
<proteinExistence type="predicted"/>
<accession>A0A9P0VXN3</accession>
<dbReference type="SUPFAM" id="SSF50978">
    <property type="entry name" value="WD40 repeat-like"/>
    <property type="match status" value="1"/>
</dbReference>
<dbReference type="AlphaFoldDB" id="A0A9P0VXN3"/>